<gene>
    <name evidence="3" type="ORF">DFQ15_10412</name>
</gene>
<dbReference type="EMBL" id="QJTC01000004">
    <property type="protein sequence ID" value="PYE78820.1"/>
    <property type="molecule type" value="Genomic_DNA"/>
</dbReference>
<dbReference type="SUPFAM" id="SSF81901">
    <property type="entry name" value="HCP-like"/>
    <property type="match status" value="1"/>
</dbReference>
<evidence type="ECO:0000313" key="4">
    <source>
        <dbReference type="Proteomes" id="UP000247540"/>
    </source>
</evidence>
<comment type="caution">
    <text evidence="3">The sequence shown here is derived from an EMBL/GenBank/DDBJ whole genome shotgun (WGS) entry which is preliminary data.</text>
</comment>
<dbReference type="OrthoDB" id="5365194at2"/>
<keyword evidence="4" id="KW-1185">Reference proteome</keyword>
<dbReference type="InterPro" id="IPR011990">
    <property type="entry name" value="TPR-like_helical_dom_sf"/>
</dbReference>
<feature type="region of interest" description="Disordered" evidence="1">
    <location>
        <begin position="218"/>
        <end position="257"/>
    </location>
</feature>
<sequence length="257" mass="25942">MRPLLRGIVVAACCCVGAGMALAQGAAIGIPGGGGAAVTGAPATGAPAAAAATAAGQASTGARYVEACQQSIERGIGGLGCQGPLYSGEINRLKEEALRTNNPSLLTLLGDAYHSNRSSVSDIGQAYRWYLLGAVRGDPRAMERLTSFYKDGRGGVAQDKVKALGYSRLTQRLAIPGSVSAQQATDTIRLLGSEMADEEIVLAERFASEFEERLRGRVGARPDGAAPAATGAGLPGVGAAGSGGPAPEPTGIVPLRP</sequence>
<accession>A0A318SVM7</accession>
<name>A0A318SVM7_9BURK</name>
<dbReference type="RefSeq" id="WP_146228642.1">
    <property type="nucleotide sequence ID" value="NZ_JAMOFZ010000004.1"/>
</dbReference>
<dbReference type="Proteomes" id="UP000247540">
    <property type="component" value="Unassembled WGS sequence"/>
</dbReference>
<feature type="compositionally biased region" description="Gly residues" evidence="1">
    <location>
        <begin position="233"/>
        <end position="244"/>
    </location>
</feature>
<keyword evidence="2" id="KW-0732">Signal</keyword>
<dbReference type="Gene3D" id="1.25.40.10">
    <property type="entry name" value="Tetratricopeptide repeat domain"/>
    <property type="match status" value="1"/>
</dbReference>
<evidence type="ECO:0000256" key="1">
    <source>
        <dbReference type="SAM" id="MobiDB-lite"/>
    </source>
</evidence>
<proteinExistence type="predicted"/>
<evidence type="ECO:0008006" key="5">
    <source>
        <dbReference type="Google" id="ProtNLM"/>
    </source>
</evidence>
<reference evidence="3 4" key="1">
    <citation type="submission" date="2018-06" db="EMBL/GenBank/DDBJ databases">
        <title>Genomic Encyclopedia of Type Strains, Phase III (KMG-III): the genomes of soil and plant-associated and newly described type strains.</title>
        <authorList>
            <person name="Whitman W."/>
        </authorList>
    </citation>
    <scope>NUCLEOTIDE SEQUENCE [LARGE SCALE GENOMIC DNA]</scope>
    <source>
        <strain evidence="3 4">CECT 7646</strain>
    </source>
</reference>
<feature type="compositionally biased region" description="Low complexity" evidence="1">
    <location>
        <begin position="219"/>
        <end position="232"/>
    </location>
</feature>
<organism evidence="3 4">
    <name type="scientific">Xylophilus ampelinus</name>
    <dbReference type="NCBI Taxonomy" id="54067"/>
    <lineage>
        <taxon>Bacteria</taxon>
        <taxon>Pseudomonadati</taxon>
        <taxon>Pseudomonadota</taxon>
        <taxon>Betaproteobacteria</taxon>
        <taxon>Burkholderiales</taxon>
        <taxon>Xylophilus</taxon>
    </lineage>
</organism>
<evidence type="ECO:0000256" key="2">
    <source>
        <dbReference type="SAM" id="SignalP"/>
    </source>
</evidence>
<protein>
    <recommendedName>
        <fullName evidence="5">Sel1 repeat-containing protein</fullName>
    </recommendedName>
</protein>
<feature type="signal peptide" evidence="2">
    <location>
        <begin position="1"/>
        <end position="23"/>
    </location>
</feature>
<feature type="chain" id="PRO_5016318699" description="Sel1 repeat-containing protein" evidence="2">
    <location>
        <begin position="24"/>
        <end position="257"/>
    </location>
</feature>
<dbReference type="AlphaFoldDB" id="A0A318SVM7"/>
<evidence type="ECO:0000313" key="3">
    <source>
        <dbReference type="EMBL" id="PYE78820.1"/>
    </source>
</evidence>